<dbReference type="InterPro" id="IPR046820">
    <property type="entry name" value="MmeI_TRD"/>
</dbReference>
<protein>
    <recommendedName>
        <fullName evidence="1">MmeI-like target recognition domain-containing protein</fullName>
    </recommendedName>
</protein>
<dbReference type="EMBL" id="AMCI01009058">
    <property type="protein sequence ID" value="EJW90076.1"/>
    <property type="molecule type" value="Genomic_DNA"/>
</dbReference>
<name>J9F5B4_9ZZZZ</name>
<organism evidence="2">
    <name type="scientific">gut metagenome</name>
    <dbReference type="NCBI Taxonomy" id="749906"/>
    <lineage>
        <taxon>unclassified sequences</taxon>
        <taxon>metagenomes</taxon>
        <taxon>organismal metagenomes</taxon>
    </lineage>
</organism>
<evidence type="ECO:0000313" key="2">
    <source>
        <dbReference type="EMBL" id="EJW90076.1"/>
    </source>
</evidence>
<feature type="domain" description="MmeI-like target recognition" evidence="1">
    <location>
        <begin position="1"/>
        <end position="105"/>
    </location>
</feature>
<comment type="caution">
    <text evidence="2">The sequence shown here is derived from an EMBL/GenBank/DDBJ whole genome shotgun (WGS) entry which is preliminary data.</text>
</comment>
<sequence length="105" mass="12048">MPLVMERVEKVRKMRLESSDARTRLLADTPTVFRETYNPHSFVIVPSTSSENREYIPMGFAGVDTISTNLNLIIPNATLYHFGILTSWPHMAWMRAVCGRLKSDY</sequence>
<dbReference type="Pfam" id="PF20466">
    <property type="entry name" value="MmeI_TRD"/>
    <property type="match status" value="1"/>
</dbReference>
<feature type="non-terminal residue" evidence="2">
    <location>
        <position position="105"/>
    </location>
</feature>
<proteinExistence type="predicted"/>
<reference evidence="2" key="1">
    <citation type="journal article" date="2012" name="PLoS ONE">
        <title>Gene sets for utilization of primary and secondary nutrition supplies in the distal gut of endangered iberian lynx.</title>
        <authorList>
            <person name="Alcaide M."/>
            <person name="Messina E."/>
            <person name="Richter M."/>
            <person name="Bargiela R."/>
            <person name="Peplies J."/>
            <person name="Huws S.A."/>
            <person name="Newbold C.J."/>
            <person name="Golyshin P.N."/>
            <person name="Simon M.A."/>
            <person name="Lopez G."/>
            <person name="Yakimov M.M."/>
            <person name="Ferrer M."/>
        </authorList>
    </citation>
    <scope>NUCLEOTIDE SEQUENCE</scope>
</reference>
<evidence type="ECO:0000259" key="1">
    <source>
        <dbReference type="Pfam" id="PF20466"/>
    </source>
</evidence>
<accession>J9F5B4</accession>
<dbReference type="AlphaFoldDB" id="J9F5B4"/>
<gene>
    <name evidence="2" type="ORF">EVA_21817</name>
</gene>